<dbReference type="GO" id="GO:0016020">
    <property type="term" value="C:membrane"/>
    <property type="evidence" value="ECO:0007669"/>
    <property type="project" value="UniProtKB-SubCell"/>
</dbReference>
<gene>
    <name evidence="9" type="primary">LOC115209792</name>
</gene>
<organism evidence="8 9">
    <name type="scientific">Octopus sinensis</name>
    <name type="common">East Asian common octopus</name>
    <dbReference type="NCBI Taxonomy" id="2607531"/>
    <lineage>
        <taxon>Eukaryota</taxon>
        <taxon>Metazoa</taxon>
        <taxon>Spiralia</taxon>
        <taxon>Lophotrochozoa</taxon>
        <taxon>Mollusca</taxon>
        <taxon>Cephalopoda</taxon>
        <taxon>Coleoidea</taxon>
        <taxon>Octopodiformes</taxon>
        <taxon>Octopoda</taxon>
        <taxon>Incirrata</taxon>
        <taxon>Octopodidae</taxon>
        <taxon>Octopus</taxon>
    </lineage>
</organism>
<evidence type="ECO:0000256" key="1">
    <source>
        <dbReference type="ARBA" id="ARBA00004141"/>
    </source>
</evidence>
<reference evidence="9" key="1">
    <citation type="submission" date="2025-08" db="UniProtKB">
        <authorList>
            <consortium name="RefSeq"/>
        </authorList>
    </citation>
    <scope>IDENTIFICATION</scope>
</reference>
<evidence type="ECO:0000259" key="7">
    <source>
        <dbReference type="Pfam" id="PF03151"/>
    </source>
</evidence>
<protein>
    <submittedName>
        <fullName evidence="9">GDP-fucose transporter 1-like isoform X1</fullName>
    </submittedName>
</protein>
<evidence type="ECO:0000256" key="2">
    <source>
        <dbReference type="ARBA" id="ARBA00022692"/>
    </source>
</evidence>
<feature type="transmembrane region" description="Helical" evidence="6">
    <location>
        <begin position="283"/>
        <end position="302"/>
    </location>
</feature>
<feature type="transmembrane region" description="Helical" evidence="6">
    <location>
        <begin position="133"/>
        <end position="151"/>
    </location>
</feature>
<feature type="transmembrane region" description="Helical" evidence="6">
    <location>
        <begin position="157"/>
        <end position="179"/>
    </location>
</feature>
<evidence type="ECO:0000313" key="9">
    <source>
        <dbReference type="RefSeq" id="XP_029634190.2"/>
    </source>
</evidence>
<keyword evidence="2 6" id="KW-0812">Transmembrane</keyword>
<feature type="domain" description="Sugar phosphate transporter" evidence="7">
    <location>
        <begin position="58"/>
        <end position="353"/>
    </location>
</feature>
<sequence>MHFGLPFFITTIHFVFWQFMNRPFLSLSQKPLKLLFQFCKMISVTRSRIKDGEIWRVTSVIFLYWIVSLSLIFVNKHILSGSFGNYDMSIFVAWYQCCTASIMIFLAGLVFNFMKWSFQIPTVHPRTLLEQDILILSYTFVGGLTLNNLMLKHISVAFYQVARSFTLVFTVMLSVYILCKPFTRKVLLCCFLVIGGFSLSVKEEDVSGTLSLWGILYGIVASFFVALCGIYLKKGEKIVMGDTLKLTYCNSINGAIIFIPLIYSSGQLSMVLNSPTFYDPWFWIFLTCSGLLSLGIGWASALQIKYTSPVTHHISINAKSVVQTIMAVLYFQEQKSFLWWCGNLLVVSGIMVYAYEKIYSNENEKVRSPLPPISSGSSHNNEDKNEPSTPRMFYP</sequence>
<dbReference type="Pfam" id="PF03151">
    <property type="entry name" value="TPT"/>
    <property type="match status" value="1"/>
</dbReference>
<evidence type="ECO:0000256" key="6">
    <source>
        <dbReference type="SAM" id="Phobius"/>
    </source>
</evidence>
<keyword evidence="4 6" id="KW-0472">Membrane</keyword>
<feature type="transmembrane region" description="Helical" evidence="6">
    <location>
        <begin position="54"/>
        <end position="73"/>
    </location>
</feature>
<feature type="transmembrane region" description="Helical" evidence="6">
    <location>
        <begin position="93"/>
        <end position="113"/>
    </location>
</feature>
<dbReference type="InterPro" id="IPR050186">
    <property type="entry name" value="TPT_transporter"/>
</dbReference>
<dbReference type="SUPFAM" id="SSF103481">
    <property type="entry name" value="Multidrug resistance efflux transporter EmrE"/>
    <property type="match status" value="2"/>
</dbReference>
<feature type="transmembrane region" description="Helical" evidence="6">
    <location>
        <begin position="186"/>
        <end position="201"/>
    </location>
</feature>
<accession>A0A6P7S7L0</accession>
<evidence type="ECO:0000256" key="5">
    <source>
        <dbReference type="SAM" id="MobiDB-lite"/>
    </source>
</evidence>
<dbReference type="InterPro" id="IPR004853">
    <property type="entry name" value="Sugar_P_trans_dom"/>
</dbReference>
<feature type="region of interest" description="Disordered" evidence="5">
    <location>
        <begin position="367"/>
        <end position="395"/>
    </location>
</feature>
<evidence type="ECO:0000313" key="8">
    <source>
        <dbReference type="Proteomes" id="UP000515154"/>
    </source>
</evidence>
<proteinExistence type="predicted"/>
<dbReference type="AlphaFoldDB" id="A0A6P7S7L0"/>
<keyword evidence="3 6" id="KW-1133">Transmembrane helix</keyword>
<feature type="transmembrane region" description="Helical" evidence="6">
    <location>
        <begin position="213"/>
        <end position="232"/>
    </location>
</feature>
<dbReference type="RefSeq" id="XP_029634190.2">
    <property type="nucleotide sequence ID" value="XM_029778330.2"/>
</dbReference>
<dbReference type="Proteomes" id="UP000515154">
    <property type="component" value="Linkage group LG3"/>
</dbReference>
<comment type="subcellular location">
    <subcellularLocation>
        <location evidence="1">Membrane</location>
        <topology evidence="1">Multi-pass membrane protein</topology>
    </subcellularLocation>
</comment>
<keyword evidence="8" id="KW-1185">Reference proteome</keyword>
<name>A0A6P7S7L0_9MOLL</name>
<evidence type="ECO:0000256" key="4">
    <source>
        <dbReference type="ARBA" id="ARBA00023136"/>
    </source>
</evidence>
<feature type="transmembrane region" description="Helical" evidence="6">
    <location>
        <begin position="244"/>
        <end position="263"/>
    </location>
</feature>
<feature type="transmembrane region" description="Helical" evidence="6">
    <location>
        <begin position="337"/>
        <end position="355"/>
    </location>
</feature>
<dbReference type="PANTHER" id="PTHR11132">
    <property type="entry name" value="SOLUTE CARRIER FAMILY 35"/>
    <property type="match status" value="1"/>
</dbReference>
<dbReference type="InterPro" id="IPR037185">
    <property type="entry name" value="EmrE-like"/>
</dbReference>
<evidence type="ECO:0000256" key="3">
    <source>
        <dbReference type="ARBA" id="ARBA00022989"/>
    </source>
</evidence>